<organism evidence="1 2">
    <name type="scientific">Cymbomonas tetramitiformis</name>
    <dbReference type="NCBI Taxonomy" id="36881"/>
    <lineage>
        <taxon>Eukaryota</taxon>
        <taxon>Viridiplantae</taxon>
        <taxon>Chlorophyta</taxon>
        <taxon>Pyramimonadophyceae</taxon>
        <taxon>Pyramimonadales</taxon>
        <taxon>Pyramimonadaceae</taxon>
        <taxon>Cymbomonas</taxon>
    </lineage>
</organism>
<name>A0AAE0LIJ7_9CHLO</name>
<evidence type="ECO:0000313" key="2">
    <source>
        <dbReference type="Proteomes" id="UP001190700"/>
    </source>
</evidence>
<dbReference type="AlphaFoldDB" id="A0AAE0LIJ7"/>
<protein>
    <submittedName>
        <fullName evidence="1">Uncharacterized protein</fullName>
    </submittedName>
</protein>
<reference evidence="1 2" key="1">
    <citation type="journal article" date="2015" name="Genome Biol. Evol.">
        <title>Comparative Genomics of a Bacterivorous Green Alga Reveals Evolutionary Causalities and Consequences of Phago-Mixotrophic Mode of Nutrition.</title>
        <authorList>
            <person name="Burns J.A."/>
            <person name="Paasch A."/>
            <person name="Narechania A."/>
            <person name="Kim E."/>
        </authorList>
    </citation>
    <scope>NUCLEOTIDE SEQUENCE [LARGE SCALE GENOMIC DNA]</scope>
    <source>
        <strain evidence="1 2">PLY_AMNH</strain>
    </source>
</reference>
<gene>
    <name evidence="1" type="ORF">CYMTET_5975</name>
</gene>
<comment type="caution">
    <text evidence="1">The sequence shown here is derived from an EMBL/GenBank/DDBJ whole genome shotgun (WGS) entry which is preliminary data.</text>
</comment>
<sequence length="201" mass="22194">MSVNTVQVTLPMALIKTTALESSGRVKIEVSEEGKAMLEKEITKFISVFCTEELARKTAYIPPISRIDTRTAEDASRRQVSLNLEVHPAYTGLAALLVKHLRVFRYQDHIIQIQMSAIALEVGIDMFTKVPVQLDNSVVMEKVARLIARKGGLLADWRPLPVFEGRTAIDGPHVMMKVAPPPEDPTGQTLGSLLHIVVPNC</sequence>
<dbReference type="EMBL" id="LGRX02001256">
    <property type="protein sequence ID" value="KAK3286473.1"/>
    <property type="molecule type" value="Genomic_DNA"/>
</dbReference>
<keyword evidence="2" id="KW-1185">Reference proteome</keyword>
<evidence type="ECO:0000313" key="1">
    <source>
        <dbReference type="EMBL" id="KAK3286473.1"/>
    </source>
</evidence>
<accession>A0AAE0LIJ7</accession>
<proteinExistence type="predicted"/>
<dbReference type="Proteomes" id="UP001190700">
    <property type="component" value="Unassembled WGS sequence"/>
</dbReference>